<dbReference type="Gene3D" id="3.40.50.300">
    <property type="entry name" value="P-loop containing nucleotide triphosphate hydrolases"/>
    <property type="match status" value="1"/>
</dbReference>
<name>A0A9P5X1K7_9AGAR</name>
<keyword evidence="1" id="KW-0677">Repeat</keyword>
<dbReference type="Pfam" id="PF24883">
    <property type="entry name" value="NPHP3_N"/>
    <property type="match status" value="1"/>
</dbReference>
<dbReference type="OrthoDB" id="5106486at2759"/>
<evidence type="ECO:0000313" key="4">
    <source>
        <dbReference type="Proteomes" id="UP000807342"/>
    </source>
</evidence>
<dbReference type="AlphaFoldDB" id="A0A9P5X1K7"/>
<dbReference type="EMBL" id="MU151743">
    <property type="protein sequence ID" value="KAF9441929.1"/>
    <property type="molecule type" value="Genomic_DNA"/>
</dbReference>
<dbReference type="PANTHER" id="PTHR10039:SF14">
    <property type="entry name" value="NACHT DOMAIN-CONTAINING PROTEIN"/>
    <property type="match status" value="1"/>
</dbReference>
<evidence type="ECO:0000313" key="3">
    <source>
        <dbReference type="EMBL" id="KAF9441929.1"/>
    </source>
</evidence>
<evidence type="ECO:0000259" key="2">
    <source>
        <dbReference type="Pfam" id="PF24883"/>
    </source>
</evidence>
<dbReference type="SUPFAM" id="SSF52540">
    <property type="entry name" value="P-loop containing nucleoside triphosphate hydrolases"/>
    <property type="match status" value="1"/>
</dbReference>
<evidence type="ECO:0000256" key="1">
    <source>
        <dbReference type="ARBA" id="ARBA00022737"/>
    </source>
</evidence>
<dbReference type="PANTHER" id="PTHR10039">
    <property type="entry name" value="AMELOGENIN"/>
    <property type="match status" value="1"/>
</dbReference>
<comment type="caution">
    <text evidence="3">The sequence shown here is derived from an EMBL/GenBank/DDBJ whole genome shotgun (WGS) entry which is preliminary data.</text>
</comment>
<organism evidence="3 4">
    <name type="scientific">Macrolepiota fuliginosa MF-IS2</name>
    <dbReference type="NCBI Taxonomy" id="1400762"/>
    <lineage>
        <taxon>Eukaryota</taxon>
        <taxon>Fungi</taxon>
        <taxon>Dikarya</taxon>
        <taxon>Basidiomycota</taxon>
        <taxon>Agaricomycotina</taxon>
        <taxon>Agaricomycetes</taxon>
        <taxon>Agaricomycetidae</taxon>
        <taxon>Agaricales</taxon>
        <taxon>Agaricineae</taxon>
        <taxon>Agaricaceae</taxon>
        <taxon>Macrolepiota</taxon>
    </lineage>
</organism>
<reference evidence="3" key="1">
    <citation type="submission" date="2020-11" db="EMBL/GenBank/DDBJ databases">
        <authorList>
            <consortium name="DOE Joint Genome Institute"/>
            <person name="Ahrendt S."/>
            <person name="Riley R."/>
            <person name="Andreopoulos W."/>
            <person name="Labutti K."/>
            <person name="Pangilinan J."/>
            <person name="Ruiz-Duenas F.J."/>
            <person name="Barrasa J.M."/>
            <person name="Sanchez-Garcia M."/>
            <person name="Camarero S."/>
            <person name="Miyauchi S."/>
            <person name="Serrano A."/>
            <person name="Linde D."/>
            <person name="Babiker R."/>
            <person name="Drula E."/>
            <person name="Ayuso-Fernandez I."/>
            <person name="Pacheco R."/>
            <person name="Padilla G."/>
            <person name="Ferreira P."/>
            <person name="Barriuso J."/>
            <person name="Kellner H."/>
            <person name="Castanera R."/>
            <person name="Alfaro M."/>
            <person name="Ramirez L."/>
            <person name="Pisabarro A.G."/>
            <person name="Kuo A."/>
            <person name="Tritt A."/>
            <person name="Lipzen A."/>
            <person name="He G."/>
            <person name="Yan M."/>
            <person name="Ng V."/>
            <person name="Cullen D."/>
            <person name="Martin F."/>
            <person name="Rosso M.-N."/>
            <person name="Henrissat B."/>
            <person name="Hibbett D."/>
            <person name="Martinez A.T."/>
            <person name="Grigoriev I.V."/>
        </authorList>
    </citation>
    <scope>NUCLEOTIDE SEQUENCE</scope>
    <source>
        <strain evidence="3">MF-IS2</strain>
    </source>
</reference>
<accession>A0A9P5X1K7</accession>
<sequence>MPSAGLLHGAHDLVLNNPHLNDNSTNVSVHHTIAGRKRLGLKILLRASIPDAFYDSSARDPPPSCHPGTRHKFIDKIIRWCFGTSRHTEPMLWMHGPAGVGKSAIAQTCSERLAERGKLGAALFFSRSVGPNKRDDPRCLFPSLAYQIATKSKPFGDILDKRIRDDPTLVKKSMREQFQELLVKPLSRLRSGAAGVVEGLVIVIDGLDECGKGPGTHCDIIKIIATSVRNRTTPFLWAFFSRPETRITGSFTTNGMRSLSYHLKIRVSRKIDNEITLYLTNGLRKIQRRNGLPDSWVSKRDIGVLVNLSGGLFVYAATVLRFVGSHESLGLVDQLRAILMLASDNRGTDSAHPLSELDLFYTLIMRRVPPGILPRILAILLFVTLIKRDELVGESHFKLTLIPWIAKMIGLSEPQCRNACGSLQSVLKLDSSLGIKFYHTSFVDFLLDPSRSGEFCIFSRLDSLRLELLQRLNYVHSHSTGGSTIATSSSPNVHYPTKVLQRIQFTLISHGPF</sequence>
<proteinExistence type="predicted"/>
<gene>
    <name evidence="3" type="ORF">P691DRAFT_850195</name>
</gene>
<feature type="domain" description="Nephrocystin 3-like N-terminal" evidence="2">
    <location>
        <begin position="79"/>
        <end position="242"/>
    </location>
</feature>
<protein>
    <recommendedName>
        <fullName evidence="2">Nephrocystin 3-like N-terminal domain-containing protein</fullName>
    </recommendedName>
</protein>
<dbReference type="InterPro" id="IPR056884">
    <property type="entry name" value="NPHP3-like_N"/>
</dbReference>
<keyword evidence="4" id="KW-1185">Reference proteome</keyword>
<dbReference type="InterPro" id="IPR027417">
    <property type="entry name" value="P-loop_NTPase"/>
</dbReference>
<dbReference type="Proteomes" id="UP000807342">
    <property type="component" value="Unassembled WGS sequence"/>
</dbReference>